<accession>A0AAP4BCM3</accession>
<protein>
    <recommendedName>
        <fullName evidence="3">HNH endonuclease</fullName>
    </recommendedName>
</protein>
<comment type="caution">
    <text evidence="1">The sequence shown here is derived from an EMBL/GenBank/DDBJ whole genome shotgun (WGS) entry which is preliminary data.</text>
</comment>
<organism evidence="1 2">
    <name type="scientific">Fusibacillus kribbianus</name>
    <dbReference type="NCBI Taxonomy" id="3044208"/>
    <lineage>
        <taxon>Bacteria</taxon>
        <taxon>Bacillati</taxon>
        <taxon>Bacillota</taxon>
        <taxon>Clostridia</taxon>
        <taxon>Lachnospirales</taxon>
        <taxon>Lachnospiraceae</taxon>
        <taxon>Fusibacillus</taxon>
    </lineage>
</organism>
<evidence type="ECO:0000313" key="1">
    <source>
        <dbReference type="EMBL" id="MDI9243330.1"/>
    </source>
</evidence>
<dbReference type="RefSeq" id="WP_283231755.1">
    <property type="nucleotide sequence ID" value="NZ_JASGBQ010000031.1"/>
</dbReference>
<evidence type="ECO:0000313" key="2">
    <source>
        <dbReference type="Proteomes" id="UP001300383"/>
    </source>
</evidence>
<gene>
    <name evidence="1" type="ORF">QJ036_12820</name>
</gene>
<dbReference type="Proteomes" id="UP001300383">
    <property type="component" value="Unassembled WGS sequence"/>
</dbReference>
<keyword evidence="2" id="KW-1185">Reference proteome</keyword>
<dbReference type="AlphaFoldDB" id="A0AAP4BCM3"/>
<proteinExistence type="predicted"/>
<dbReference type="EMBL" id="JASGBQ010000031">
    <property type="protein sequence ID" value="MDI9243330.1"/>
    <property type="molecule type" value="Genomic_DNA"/>
</dbReference>
<name>A0AAP4BCM3_9FIRM</name>
<reference evidence="1 2" key="1">
    <citation type="submission" date="2023-05" db="EMBL/GenBank/DDBJ databases">
        <title>[ruminococcus] sp. nov., isolated from a pig farm feces dump.</title>
        <authorList>
            <person name="Chang Y.-H."/>
        </authorList>
    </citation>
    <scope>NUCLEOTIDE SEQUENCE [LARGE SCALE GENOMIC DNA]</scope>
    <source>
        <strain evidence="1 2">YH-rum2234</strain>
    </source>
</reference>
<evidence type="ECO:0008006" key="3">
    <source>
        <dbReference type="Google" id="ProtNLM"/>
    </source>
</evidence>
<sequence length="297" mass="33657">MGEHFGKCALCWNETVLELSHIVPKLVIRELKKTSVGAIRNTANPNGTVQDGEKDYMLCGDCEDLFNVYETEFAKAVFHPYVRGESDTFNYDEKLFYLLTSISWRSLYQDLLDFVPNHVVGIDALECLIESEKIMRDFLLHKRTDIGTIENHIFFFDQVISMEGTEHGISSAEARPNETMHRSVSSYTSCDEVGNTYFTITNMMGLVLITYYKLGPNERLVNTKVVNGIGTIAAKNQQMQSSACGEFSYMMQNATEAASSMSENQKQKAIERIKKVGEDIVNSAAYKDWVNDQNIKR</sequence>